<name>A0A225W4D9_9STRA</name>
<proteinExistence type="predicted"/>
<feature type="non-terminal residue" evidence="1">
    <location>
        <position position="122"/>
    </location>
</feature>
<protein>
    <submittedName>
        <fullName evidence="1">Uncharacterized protein</fullName>
    </submittedName>
</protein>
<organism evidence="1 2">
    <name type="scientific">Phytophthora megakarya</name>
    <dbReference type="NCBI Taxonomy" id="4795"/>
    <lineage>
        <taxon>Eukaryota</taxon>
        <taxon>Sar</taxon>
        <taxon>Stramenopiles</taxon>
        <taxon>Oomycota</taxon>
        <taxon>Peronosporomycetes</taxon>
        <taxon>Peronosporales</taxon>
        <taxon>Peronosporaceae</taxon>
        <taxon>Phytophthora</taxon>
    </lineage>
</organism>
<sequence length="122" mass="13487">MATACTFTCDEDKQLVQRVGSYANEGSRVVWIDVTRRMGPTRHTMAGLQRRLHTLKKTASSLLFANHVAGRQQSQDGFAAKPKPLMNIEEVVTTIFDDVPRGIFIQNGSYPHQNAGELMPAG</sequence>
<keyword evidence="2" id="KW-1185">Reference proteome</keyword>
<reference evidence="2" key="1">
    <citation type="submission" date="2017-03" db="EMBL/GenBank/DDBJ databases">
        <title>Phytopthora megakarya and P. palmivora, two closely related causual agents of cacao black pod achieved similar genome size and gene model numbers by different mechanisms.</title>
        <authorList>
            <person name="Ali S."/>
            <person name="Shao J."/>
            <person name="Larry D.J."/>
            <person name="Kronmiller B."/>
            <person name="Shen D."/>
            <person name="Strem M.D."/>
            <person name="Melnick R.L."/>
            <person name="Guiltinan M.J."/>
            <person name="Tyler B.M."/>
            <person name="Meinhardt L.W."/>
            <person name="Bailey B.A."/>
        </authorList>
    </citation>
    <scope>NUCLEOTIDE SEQUENCE [LARGE SCALE GENOMIC DNA]</scope>
    <source>
        <strain evidence="2">zdho120</strain>
    </source>
</reference>
<gene>
    <name evidence="1" type="ORF">PHMEG_00014827</name>
</gene>
<dbReference type="AlphaFoldDB" id="A0A225W4D9"/>
<dbReference type="Proteomes" id="UP000198211">
    <property type="component" value="Unassembled WGS sequence"/>
</dbReference>
<evidence type="ECO:0000313" key="2">
    <source>
        <dbReference type="Proteomes" id="UP000198211"/>
    </source>
</evidence>
<dbReference type="EMBL" id="NBNE01001951">
    <property type="protein sequence ID" value="OWZ12068.1"/>
    <property type="molecule type" value="Genomic_DNA"/>
</dbReference>
<evidence type="ECO:0000313" key="1">
    <source>
        <dbReference type="EMBL" id="OWZ12068.1"/>
    </source>
</evidence>
<accession>A0A225W4D9</accession>
<comment type="caution">
    <text evidence="1">The sequence shown here is derived from an EMBL/GenBank/DDBJ whole genome shotgun (WGS) entry which is preliminary data.</text>
</comment>